<name>A0A1L3GDL6_SYNAC</name>
<sequence length="279" mass="31172">MATRDDFLKPVRELLARRVGYRCSNPNCRVLTAGPGDGDDGTVDVGVAAHITAAAKGGKRYDPHLTKEERRSAENGIWLCQVHAKLVDDAPERFTVELLREWKRLSEQAARLEIEELDKGLPARQAADIEALKIYAGAFDRSAFKDHFHVEMSMSAFDRAIQDSVVALSTGTLRDRDGNVLAQTIGRSALENRSWREKIGAVIDLLNTIVRRFEIAAASGAIKIHGRGRDLETYCINDHELGHWMDATRGEALKLFSEVLAEAGLDPLPWAPYRHFSRW</sequence>
<protein>
    <recommendedName>
        <fullName evidence="3">HNH endonuclease</fullName>
    </recommendedName>
</protein>
<reference evidence="1 2" key="1">
    <citation type="journal article" date="2017" name="Genome Announc.">
        <title>Complete Genome Sequences of Two Acetylene-Fermenting Pelobacter acetylenicus Strains.</title>
        <authorList>
            <person name="Sutton J.M."/>
            <person name="Baesman S.M."/>
            <person name="Fierst J.L."/>
            <person name="Poret-Peterson A.T."/>
            <person name="Oremland R.S."/>
            <person name="Dunlap D.S."/>
            <person name="Akob D.M."/>
        </authorList>
    </citation>
    <scope>NUCLEOTIDE SEQUENCE [LARGE SCALE GENOMIC DNA]</scope>
    <source>
        <strain evidence="1 2">DSM 3247</strain>
    </source>
</reference>
<dbReference type="RefSeq" id="WP_072285814.1">
    <property type="nucleotide sequence ID" value="NZ_CP015455.1"/>
</dbReference>
<evidence type="ECO:0000313" key="1">
    <source>
        <dbReference type="EMBL" id="APG23997.1"/>
    </source>
</evidence>
<proteinExistence type="predicted"/>
<evidence type="ECO:0000313" key="2">
    <source>
        <dbReference type="Proteomes" id="UP000182264"/>
    </source>
</evidence>
<accession>A0A1L3GDL6</accession>
<evidence type="ECO:0008006" key="3">
    <source>
        <dbReference type="Google" id="ProtNLM"/>
    </source>
</evidence>
<keyword evidence="2" id="KW-1185">Reference proteome</keyword>
<dbReference type="Proteomes" id="UP000182264">
    <property type="component" value="Chromosome"/>
</dbReference>
<dbReference type="EMBL" id="CP015518">
    <property type="protein sequence ID" value="APG23997.1"/>
    <property type="molecule type" value="Genomic_DNA"/>
</dbReference>
<dbReference type="STRING" id="29542.A6070_11015"/>
<dbReference type="AlphaFoldDB" id="A0A1L3GDL6"/>
<gene>
    <name evidence="1" type="ORF">A7E75_02395</name>
</gene>
<organism evidence="1 2">
    <name type="scientific">Syntrophotalea acetylenica</name>
    <name type="common">Pelobacter acetylenicus</name>
    <dbReference type="NCBI Taxonomy" id="29542"/>
    <lineage>
        <taxon>Bacteria</taxon>
        <taxon>Pseudomonadati</taxon>
        <taxon>Thermodesulfobacteriota</taxon>
        <taxon>Desulfuromonadia</taxon>
        <taxon>Desulfuromonadales</taxon>
        <taxon>Syntrophotaleaceae</taxon>
        <taxon>Syntrophotalea</taxon>
    </lineage>
</organism>
<dbReference type="OrthoDB" id="5379188at2"/>